<evidence type="ECO:0000313" key="3">
    <source>
        <dbReference type="Proteomes" id="UP000821837"/>
    </source>
</evidence>
<reference evidence="2" key="1">
    <citation type="journal article" date="2020" name="Cell">
        <title>Large-Scale Comparative Analyses of Tick Genomes Elucidate Their Genetic Diversity and Vector Capacities.</title>
        <authorList>
            <consortium name="Tick Genome and Microbiome Consortium (TIGMIC)"/>
            <person name="Jia N."/>
            <person name="Wang J."/>
            <person name="Shi W."/>
            <person name="Du L."/>
            <person name="Sun Y."/>
            <person name="Zhan W."/>
            <person name="Jiang J.F."/>
            <person name="Wang Q."/>
            <person name="Zhang B."/>
            <person name="Ji P."/>
            <person name="Bell-Sakyi L."/>
            <person name="Cui X.M."/>
            <person name="Yuan T.T."/>
            <person name="Jiang B.G."/>
            <person name="Yang W.F."/>
            <person name="Lam T.T."/>
            <person name="Chang Q.C."/>
            <person name="Ding S.J."/>
            <person name="Wang X.J."/>
            <person name="Zhu J.G."/>
            <person name="Ruan X.D."/>
            <person name="Zhao L."/>
            <person name="Wei J.T."/>
            <person name="Ye R.Z."/>
            <person name="Que T.C."/>
            <person name="Du C.H."/>
            <person name="Zhou Y.H."/>
            <person name="Cheng J.X."/>
            <person name="Dai P.F."/>
            <person name="Guo W.B."/>
            <person name="Han X.H."/>
            <person name="Huang E.J."/>
            <person name="Li L.F."/>
            <person name="Wei W."/>
            <person name="Gao Y.C."/>
            <person name="Liu J.Z."/>
            <person name="Shao H.Z."/>
            <person name="Wang X."/>
            <person name="Wang C.C."/>
            <person name="Yang T.C."/>
            <person name="Huo Q.B."/>
            <person name="Li W."/>
            <person name="Chen H.Y."/>
            <person name="Chen S.E."/>
            <person name="Zhou L.G."/>
            <person name="Ni X.B."/>
            <person name="Tian J.H."/>
            <person name="Sheng Y."/>
            <person name="Liu T."/>
            <person name="Pan Y.S."/>
            <person name="Xia L.Y."/>
            <person name="Li J."/>
            <person name="Zhao F."/>
            <person name="Cao W.C."/>
        </authorList>
    </citation>
    <scope>NUCLEOTIDE SEQUENCE</scope>
    <source>
        <strain evidence="2">Rsan-2018</strain>
    </source>
</reference>
<dbReference type="AlphaFoldDB" id="A0A9D4PB91"/>
<name>A0A9D4PB91_RHISA</name>
<dbReference type="GO" id="GO:0003676">
    <property type="term" value="F:nucleic acid binding"/>
    <property type="evidence" value="ECO:0007669"/>
    <property type="project" value="InterPro"/>
</dbReference>
<evidence type="ECO:0008006" key="4">
    <source>
        <dbReference type="Google" id="ProtNLM"/>
    </source>
</evidence>
<feature type="compositionally biased region" description="Low complexity" evidence="1">
    <location>
        <begin position="128"/>
        <end position="144"/>
    </location>
</feature>
<reference evidence="2" key="2">
    <citation type="submission" date="2021-09" db="EMBL/GenBank/DDBJ databases">
        <authorList>
            <person name="Jia N."/>
            <person name="Wang J."/>
            <person name="Shi W."/>
            <person name="Du L."/>
            <person name="Sun Y."/>
            <person name="Zhan W."/>
            <person name="Jiang J."/>
            <person name="Wang Q."/>
            <person name="Zhang B."/>
            <person name="Ji P."/>
            <person name="Sakyi L.B."/>
            <person name="Cui X."/>
            <person name="Yuan T."/>
            <person name="Jiang B."/>
            <person name="Yang W."/>
            <person name="Lam T.T.-Y."/>
            <person name="Chang Q."/>
            <person name="Ding S."/>
            <person name="Wang X."/>
            <person name="Zhu J."/>
            <person name="Ruan X."/>
            <person name="Zhao L."/>
            <person name="Wei J."/>
            <person name="Que T."/>
            <person name="Du C."/>
            <person name="Cheng J."/>
            <person name="Dai P."/>
            <person name="Han X."/>
            <person name="Huang E."/>
            <person name="Gao Y."/>
            <person name="Liu J."/>
            <person name="Shao H."/>
            <person name="Ye R."/>
            <person name="Li L."/>
            <person name="Wei W."/>
            <person name="Wang X."/>
            <person name="Wang C."/>
            <person name="Huo Q."/>
            <person name="Li W."/>
            <person name="Guo W."/>
            <person name="Chen H."/>
            <person name="Chen S."/>
            <person name="Zhou L."/>
            <person name="Zhou L."/>
            <person name="Ni X."/>
            <person name="Tian J."/>
            <person name="Zhou Y."/>
            <person name="Sheng Y."/>
            <person name="Liu T."/>
            <person name="Pan Y."/>
            <person name="Xia L."/>
            <person name="Li J."/>
            <person name="Zhao F."/>
            <person name="Cao W."/>
        </authorList>
    </citation>
    <scope>NUCLEOTIDE SEQUENCE</scope>
    <source>
        <strain evidence="2">Rsan-2018</strain>
        <tissue evidence="2">Larvae</tissue>
    </source>
</reference>
<feature type="region of interest" description="Disordered" evidence="1">
    <location>
        <begin position="128"/>
        <end position="153"/>
    </location>
</feature>
<dbReference type="SUPFAM" id="SSF53098">
    <property type="entry name" value="Ribonuclease H-like"/>
    <property type="match status" value="1"/>
</dbReference>
<dbReference type="EMBL" id="JABSTV010001255">
    <property type="protein sequence ID" value="KAH7935675.1"/>
    <property type="molecule type" value="Genomic_DNA"/>
</dbReference>
<comment type="caution">
    <text evidence="2">The sequence shown here is derived from an EMBL/GenBank/DDBJ whole genome shotgun (WGS) entry which is preliminary data.</text>
</comment>
<dbReference type="InterPro" id="IPR036397">
    <property type="entry name" value="RNaseH_sf"/>
</dbReference>
<dbReference type="Proteomes" id="UP000821837">
    <property type="component" value="Unassembled WGS sequence"/>
</dbReference>
<dbReference type="Gene3D" id="3.30.420.10">
    <property type="entry name" value="Ribonuclease H-like superfamily/Ribonuclease H"/>
    <property type="match status" value="1"/>
</dbReference>
<organism evidence="2 3">
    <name type="scientific">Rhipicephalus sanguineus</name>
    <name type="common">Brown dog tick</name>
    <name type="synonym">Ixodes sanguineus</name>
    <dbReference type="NCBI Taxonomy" id="34632"/>
    <lineage>
        <taxon>Eukaryota</taxon>
        <taxon>Metazoa</taxon>
        <taxon>Ecdysozoa</taxon>
        <taxon>Arthropoda</taxon>
        <taxon>Chelicerata</taxon>
        <taxon>Arachnida</taxon>
        <taxon>Acari</taxon>
        <taxon>Parasitiformes</taxon>
        <taxon>Ixodida</taxon>
        <taxon>Ixodoidea</taxon>
        <taxon>Ixodidae</taxon>
        <taxon>Rhipicephalinae</taxon>
        <taxon>Rhipicephalus</taxon>
        <taxon>Rhipicephalus</taxon>
    </lineage>
</organism>
<evidence type="ECO:0000256" key="1">
    <source>
        <dbReference type="SAM" id="MobiDB-lite"/>
    </source>
</evidence>
<accession>A0A9D4PB91</accession>
<dbReference type="InterPro" id="IPR012337">
    <property type="entry name" value="RNaseH-like_sf"/>
</dbReference>
<sequence length="314" mass="34053">MDPLDAVHRAAIRQYYGLPRTSPSGPMLAEAGDVPRSLRADVRALNHVERMQRTRHGQLLVSPLHSLEHSRMGQIAATFRALVPNTPDGNDHIQLLAVQDQGCDLVLQWIPAHIGIPSNEAADEIAKAAHAADTPTTHAQAATPLPRTGLGRGERLSSSAFALGEDGGEASSADGHRRSPLLSLCHTGDTGAHSPTVRAIRGRPPCARLCIPRPGACRDQRRLVPVSQGALNRCGESHECSHRVFHVLRTLRAPLTAENALRTPPTRFLGITLAPRARDMSVRCGAILTRLGLSCVGRSRPPWWLFLRAARFAW</sequence>
<evidence type="ECO:0000313" key="2">
    <source>
        <dbReference type="EMBL" id="KAH7935675.1"/>
    </source>
</evidence>
<protein>
    <recommendedName>
        <fullName evidence="4">RNase H type-1 domain-containing protein</fullName>
    </recommendedName>
</protein>
<gene>
    <name evidence="2" type="ORF">HPB52_011893</name>
</gene>
<keyword evidence="3" id="KW-1185">Reference proteome</keyword>
<proteinExistence type="predicted"/>